<feature type="region of interest" description="Disordered" evidence="1">
    <location>
        <begin position="123"/>
        <end position="163"/>
    </location>
</feature>
<evidence type="ECO:0000256" key="1">
    <source>
        <dbReference type="SAM" id="MobiDB-lite"/>
    </source>
</evidence>
<gene>
    <name evidence="3" type="ORF">GUJ93_ZPchr0003g16886</name>
</gene>
<keyword evidence="2" id="KW-1133">Transmembrane helix</keyword>
<feature type="compositionally biased region" description="Basic and acidic residues" evidence="1">
    <location>
        <begin position="58"/>
        <end position="67"/>
    </location>
</feature>
<comment type="caution">
    <text evidence="3">The sequence shown here is derived from an EMBL/GenBank/DDBJ whole genome shotgun (WGS) entry which is preliminary data.</text>
</comment>
<dbReference type="Proteomes" id="UP000729402">
    <property type="component" value="Unassembled WGS sequence"/>
</dbReference>
<accession>A0A8J5VEE2</accession>
<dbReference type="PANTHER" id="PTHR35463">
    <property type="entry name" value="TRANSMEMBRANE PROTEIN"/>
    <property type="match status" value="1"/>
</dbReference>
<feature type="compositionally biased region" description="Polar residues" evidence="1">
    <location>
        <begin position="154"/>
        <end position="163"/>
    </location>
</feature>
<proteinExistence type="predicted"/>
<feature type="compositionally biased region" description="Basic residues" evidence="1">
    <location>
        <begin position="129"/>
        <end position="139"/>
    </location>
</feature>
<dbReference type="OrthoDB" id="694474at2759"/>
<keyword evidence="2" id="KW-0472">Membrane</keyword>
<reference evidence="3" key="1">
    <citation type="journal article" date="2021" name="bioRxiv">
        <title>Whole Genome Assembly and Annotation of Northern Wild Rice, Zizania palustris L., Supports a Whole Genome Duplication in the Zizania Genus.</title>
        <authorList>
            <person name="Haas M."/>
            <person name="Kono T."/>
            <person name="Macchietto M."/>
            <person name="Millas R."/>
            <person name="McGilp L."/>
            <person name="Shao M."/>
            <person name="Duquette J."/>
            <person name="Hirsch C.N."/>
            <person name="Kimball J."/>
        </authorList>
    </citation>
    <scope>NUCLEOTIDE SEQUENCE</scope>
    <source>
        <tissue evidence="3">Fresh leaf tissue</tissue>
    </source>
</reference>
<evidence type="ECO:0000313" key="3">
    <source>
        <dbReference type="EMBL" id="KAG8063210.1"/>
    </source>
</evidence>
<keyword evidence="2" id="KW-0812">Transmembrane</keyword>
<protein>
    <submittedName>
        <fullName evidence="3">Uncharacterized protein</fullName>
    </submittedName>
</protein>
<reference evidence="3" key="2">
    <citation type="submission" date="2021-02" db="EMBL/GenBank/DDBJ databases">
        <authorList>
            <person name="Kimball J.A."/>
            <person name="Haas M.W."/>
            <person name="Macchietto M."/>
            <person name="Kono T."/>
            <person name="Duquette J."/>
            <person name="Shao M."/>
        </authorList>
    </citation>
    <scope>NUCLEOTIDE SEQUENCE</scope>
    <source>
        <tissue evidence="3">Fresh leaf tissue</tissue>
    </source>
</reference>
<evidence type="ECO:0000313" key="4">
    <source>
        <dbReference type="Proteomes" id="UP000729402"/>
    </source>
</evidence>
<evidence type="ECO:0000256" key="2">
    <source>
        <dbReference type="SAM" id="Phobius"/>
    </source>
</evidence>
<dbReference type="PANTHER" id="PTHR35463:SF10">
    <property type="entry name" value="TRANSMEMBRANE PROTEIN"/>
    <property type="match status" value="1"/>
</dbReference>
<dbReference type="AlphaFoldDB" id="A0A8J5VEE2"/>
<feature type="region of interest" description="Disordered" evidence="1">
    <location>
        <begin position="58"/>
        <end position="82"/>
    </location>
</feature>
<name>A0A8J5VEE2_ZIZPA</name>
<sequence length="163" mass="17677">MTSANTTAAAGDGVAPPPQPEVATRGRATISVTVVLLVLLGAFVAASLMSSWVEDRASGGRESKGAEPVEQALGHGTPGGFNSRMDTFRAWAKLALMKLRRPHSDEPRPVCSAEIQLIKETMEQAAASRRPRQERRRTPWGRQVTRLREPAPQPMQSSELKPL</sequence>
<organism evidence="3 4">
    <name type="scientific">Zizania palustris</name>
    <name type="common">Northern wild rice</name>
    <dbReference type="NCBI Taxonomy" id="103762"/>
    <lineage>
        <taxon>Eukaryota</taxon>
        <taxon>Viridiplantae</taxon>
        <taxon>Streptophyta</taxon>
        <taxon>Embryophyta</taxon>
        <taxon>Tracheophyta</taxon>
        <taxon>Spermatophyta</taxon>
        <taxon>Magnoliopsida</taxon>
        <taxon>Liliopsida</taxon>
        <taxon>Poales</taxon>
        <taxon>Poaceae</taxon>
        <taxon>BOP clade</taxon>
        <taxon>Oryzoideae</taxon>
        <taxon>Oryzeae</taxon>
        <taxon>Zizaniinae</taxon>
        <taxon>Zizania</taxon>
    </lineage>
</organism>
<feature type="region of interest" description="Disordered" evidence="1">
    <location>
        <begin position="1"/>
        <end position="22"/>
    </location>
</feature>
<keyword evidence="4" id="KW-1185">Reference proteome</keyword>
<feature type="transmembrane region" description="Helical" evidence="2">
    <location>
        <begin position="28"/>
        <end position="53"/>
    </location>
</feature>
<dbReference type="EMBL" id="JAAALK010000286">
    <property type="protein sequence ID" value="KAG8063210.1"/>
    <property type="molecule type" value="Genomic_DNA"/>
</dbReference>